<dbReference type="Proteomes" id="UP000595636">
    <property type="component" value="Chromosome"/>
</dbReference>
<feature type="chain" id="PRO_5038667225" description="DUF8094 domain-containing protein" evidence="1">
    <location>
        <begin position="29"/>
        <end position="355"/>
    </location>
</feature>
<dbReference type="AlphaFoldDB" id="A0A7T7I5L7"/>
<gene>
    <name evidence="3" type="ORF">JEQ17_19735</name>
</gene>
<accession>A0A7T7I5L7</accession>
<dbReference type="PROSITE" id="PS51257">
    <property type="entry name" value="PROKAR_LIPOPROTEIN"/>
    <property type="match status" value="1"/>
</dbReference>
<reference evidence="3 4" key="1">
    <citation type="submission" date="2020-12" db="EMBL/GenBank/DDBJ databases">
        <title>A novel species.</title>
        <authorList>
            <person name="Li K."/>
        </authorList>
    </citation>
    <scope>NUCLEOTIDE SEQUENCE [LARGE SCALE GENOMIC DNA]</scope>
    <source>
        <strain evidence="3 4">ZYC-3</strain>
    </source>
</reference>
<dbReference type="InterPro" id="IPR058407">
    <property type="entry name" value="DUF8094"/>
</dbReference>
<feature type="domain" description="DUF8094" evidence="2">
    <location>
        <begin position="47"/>
        <end position="355"/>
    </location>
</feature>
<keyword evidence="4" id="KW-1185">Reference proteome</keyword>
<feature type="signal peptide" evidence="1">
    <location>
        <begin position="1"/>
        <end position="28"/>
    </location>
</feature>
<evidence type="ECO:0000259" key="2">
    <source>
        <dbReference type="Pfam" id="PF26366"/>
    </source>
</evidence>
<name>A0A7T7I5L7_9ACTN</name>
<organism evidence="3 4">
    <name type="scientific">Streptomyces liliifuscus</name>
    <dbReference type="NCBI Taxonomy" id="2797636"/>
    <lineage>
        <taxon>Bacteria</taxon>
        <taxon>Bacillati</taxon>
        <taxon>Actinomycetota</taxon>
        <taxon>Actinomycetes</taxon>
        <taxon>Kitasatosporales</taxon>
        <taxon>Streptomycetaceae</taxon>
        <taxon>Streptomyces</taxon>
    </lineage>
</organism>
<proteinExistence type="predicted"/>
<evidence type="ECO:0000313" key="4">
    <source>
        <dbReference type="Proteomes" id="UP000595636"/>
    </source>
</evidence>
<evidence type="ECO:0000256" key="1">
    <source>
        <dbReference type="SAM" id="SignalP"/>
    </source>
</evidence>
<sequence length="355" mass="38015">MTSRRRTPGLLRAAVPVTALALALTACSDGGTEASGADDKGGSSATAGVISLKSAQAVLLNYAKVNNAANAAQAPDRTAEVEGGALLQQSQATFTQFKALPKEEQASFKTPFHYPVEGARFYIPRKGSPQVFMVDTRVTGEDIEKDRRRLLVFEHVKDYEKSKNKGTEWKAVSVGEADGRLPAVARDDDGFVTVLKASDTVGKVKLDDLRDLSKDFYVTGGKKADASFVNTASVKAWKKSYTNRAAFDDGCVDGEYEPGFTAAETAYGLKTADGGALALYDFGIDYRNWPKAEGPRCATQLNIDDLPTVTDIYLDGRTSTSGLTRTNSLITMAVVPASGTDIRVTGHHLQLVNAK</sequence>
<dbReference type="RefSeq" id="WP_200396469.1">
    <property type="nucleotide sequence ID" value="NZ_CP066831.1"/>
</dbReference>
<evidence type="ECO:0000313" key="3">
    <source>
        <dbReference type="EMBL" id="QQM41475.1"/>
    </source>
</evidence>
<protein>
    <recommendedName>
        <fullName evidence="2">DUF8094 domain-containing protein</fullName>
    </recommendedName>
</protein>
<keyword evidence="1" id="KW-0732">Signal</keyword>
<dbReference type="KEGG" id="slf:JEQ17_19735"/>
<dbReference type="EMBL" id="CP066831">
    <property type="protein sequence ID" value="QQM41475.1"/>
    <property type="molecule type" value="Genomic_DNA"/>
</dbReference>
<dbReference type="Pfam" id="PF26366">
    <property type="entry name" value="DUF8094"/>
    <property type="match status" value="1"/>
</dbReference>